<evidence type="ECO:0000256" key="2">
    <source>
        <dbReference type="SAM" id="Phobius"/>
    </source>
</evidence>
<comment type="caution">
    <text evidence="3">The sequence shown here is derived from an EMBL/GenBank/DDBJ whole genome shotgun (WGS) entry which is preliminary data.</text>
</comment>
<dbReference type="Gene3D" id="3.80.10.10">
    <property type="entry name" value="Ribonuclease Inhibitor"/>
    <property type="match status" value="1"/>
</dbReference>
<gene>
    <name evidence="3" type="ORF">MBJ925_LOCUS22709</name>
</gene>
<organism evidence="3 4">
    <name type="scientific">Rotaria magnacalcarata</name>
    <dbReference type="NCBI Taxonomy" id="392030"/>
    <lineage>
        <taxon>Eukaryota</taxon>
        <taxon>Metazoa</taxon>
        <taxon>Spiralia</taxon>
        <taxon>Gnathifera</taxon>
        <taxon>Rotifera</taxon>
        <taxon>Eurotatoria</taxon>
        <taxon>Bdelloidea</taxon>
        <taxon>Philodinida</taxon>
        <taxon>Philodinidae</taxon>
        <taxon>Rotaria</taxon>
    </lineage>
</organism>
<reference evidence="3" key="1">
    <citation type="submission" date="2021-02" db="EMBL/GenBank/DDBJ databases">
        <authorList>
            <person name="Nowell W R."/>
        </authorList>
    </citation>
    <scope>NUCLEOTIDE SEQUENCE</scope>
</reference>
<accession>A0A816TNR1</accession>
<protein>
    <submittedName>
        <fullName evidence="3">Uncharacterized protein</fullName>
    </submittedName>
</protein>
<keyword evidence="2" id="KW-0472">Membrane</keyword>
<dbReference type="EMBL" id="CAJNRE010011657">
    <property type="protein sequence ID" value="CAF2103471.1"/>
    <property type="molecule type" value="Genomic_DNA"/>
</dbReference>
<keyword evidence="2" id="KW-1133">Transmembrane helix</keyword>
<proteinExistence type="predicted"/>
<feature type="compositionally biased region" description="Basic and acidic residues" evidence="1">
    <location>
        <begin position="566"/>
        <end position="609"/>
    </location>
</feature>
<evidence type="ECO:0000256" key="1">
    <source>
        <dbReference type="SAM" id="MobiDB-lite"/>
    </source>
</evidence>
<evidence type="ECO:0000313" key="4">
    <source>
        <dbReference type="Proteomes" id="UP000663824"/>
    </source>
</evidence>
<dbReference type="AlphaFoldDB" id="A0A816TNR1"/>
<feature type="transmembrane region" description="Helical" evidence="2">
    <location>
        <begin position="644"/>
        <end position="667"/>
    </location>
</feature>
<dbReference type="Proteomes" id="UP000663824">
    <property type="component" value="Unassembled WGS sequence"/>
</dbReference>
<keyword evidence="2" id="KW-0812">Transmembrane</keyword>
<evidence type="ECO:0000313" key="3">
    <source>
        <dbReference type="EMBL" id="CAF2103471.1"/>
    </source>
</evidence>
<feature type="compositionally biased region" description="Basic and acidic residues" evidence="1">
    <location>
        <begin position="443"/>
        <end position="457"/>
    </location>
</feature>
<name>A0A816TNR1_9BILA</name>
<feature type="region of interest" description="Disordered" evidence="1">
    <location>
        <begin position="434"/>
        <end position="623"/>
    </location>
</feature>
<feature type="compositionally biased region" description="Polar residues" evidence="1">
    <location>
        <begin position="475"/>
        <end position="494"/>
    </location>
</feature>
<sequence length="692" mass="76312">MINDCFTCSVCLYVVCQMLLSQHLVRSQHVPRTSNTMLRTIFLSLILFVSLSSTSLLRKSIVRRQNEPETCDAIEGFDCKCTYYRVTCTSDRDLPPSIKVLQNEQQKYQSVELVINGERAQNVHDYTFEPVKQLYKPEADNLEFRIKFEKFSELHLSSPSIFNKVFPDNLPSTVRKIMALEVYNPLVQPNDNAHLFSNLNVDSLELYVLYPFRGTFQQLFNGADIKFLRLSGGDIRSDVSQPFTGNIARLELAKQASQLSVQNFPAYPAHELIINAFYVTDFTSEHPPNYSNLGEVRIYSQERIPANAFRNYPNLHTLSITTDQEIDPHALDGLHNLEKLTIKDTKPSLELLNNLPNVKEFETNVDKLSEREQCDLVEKLANGQVAVQAIPNGYACTCVSAYLDTASGRYPCDAQNCEQSSCAAIRDNFDAATRTFKTPPPIKRVDGSDALRPREPKVYTAPFQVASQDQEKFRQGSSQHAQSSSDQESETPQESADKSQDGISAAHPTVTIGTDQGQDGDEDDNFQKGQHPHHPDSASQTGETNQEEGGESEKGVTSSDNQHGGDGTHKEGDENGTHKEGDENGAHKEGDGNGTHKEGDGNEVSKDGEGSPGHGSHSDSDQSTDAAAIVDGTNTQPTKKGFSWLPIIIIVAAIVALLLIGLIILIIRKRRNSSGYSQASTSEHAGGTTAKA</sequence>
<dbReference type="InterPro" id="IPR032675">
    <property type="entry name" value="LRR_dom_sf"/>
</dbReference>